<dbReference type="CDD" id="cd00009">
    <property type="entry name" value="AAA"/>
    <property type="match status" value="1"/>
</dbReference>
<dbReference type="PANTHER" id="PTHR23389:SF3">
    <property type="entry name" value="CHROMOSOME TRANSMISSION FIDELITY PROTEIN 18 HOMOLOG"/>
    <property type="match status" value="1"/>
</dbReference>
<name>A1CDN1_ASPCL</name>
<evidence type="ECO:0000313" key="4">
    <source>
        <dbReference type="Proteomes" id="UP000006701"/>
    </source>
</evidence>
<dbReference type="KEGG" id="act:ACLA_007170"/>
<dbReference type="SMART" id="SM00382">
    <property type="entry name" value="AAA"/>
    <property type="match status" value="1"/>
</dbReference>
<feature type="compositionally biased region" description="Basic and acidic residues" evidence="1">
    <location>
        <begin position="836"/>
        <end position="858"/>
    </location>
</feature>
<dbReference type="HOGENOM" id="CLU_004894_0_0_1"/>
<feature type="region of interest" description="Disordered" evidence="1">
    <location>
        <begin position="836"/>
        <end position="872"/>
    </location>
</feature>
<dbReference type="RefSeq" id="XP_001273384.1">
    <property type="nucleotide sequence ID" value="XM_001273383.1"/>
</dbReference>
<dbReference type="PANTHER" id="PTHR23389">
    <property type="entry name" value="CHROMOSOME TRANSMISSION FIDELITY FACTOR 18"/>
    <property type="match status" value="1"/>
</dbReference>
<dbReference type="STRING" id="344612.A1CDN1"/>
<evidence type="ECO:0000256" key="1">
    <source>
        <dbReference type="SAM" id="MobiDB-lite"/>
    </source>
</evidence>
<dbReference type="EMBL" id="DS027051">
    <property type="protein sequence ID" value="EAW11958.1"/>
    <property type="molecule type" value="Genomic_DNA"/>
</dbReference>
<gene>
    <name evidence="3" type="ORF">ACLA_007170</name>
</gene>
<dbReference type="GO" id="GO:0003677">
    <property type="term" value="F:DNA binding"/>
    <property type="evidence" value="ECO:0007669"/>
    <property type="project" value="TreeGrafter"/>
</dbReference>
<reference evidence="3 4" key="1">
    <citation type="journal article" date="2008" name="PLoS Genet.">
        <title>Genomic islands in the pathogenic filamentous fungus Aspergillus fumigatus.</title>
        <authorList>
            <person name="Fedorova N.D."/>
            <person name="Khaldi N."/>
            <person name="Joardar V.S."/>
            <person name="Maiti R."/>
            <person name="Amedeo P."/>
            <person name="Anderson M.J."/>
            <person name="Crabtree J."/>
            <person name="Silva J.C."/>
            <person name="Badger J.H."/>
            <person name="Albarraq A."/>
            <person name="Angiuoli S."/>
            <person name="Bussey H."/>
            <person name="Bowyer P."/>
            <person name="Cotty P.J."/>
            <person name="Dyer P.S."/>
            <person name="Egan A."/>
            <person name="Galens K."/>
            <person name="Fraser-Liggett C.M."/>
            <person name="Haas B.J."/>
            <person name="Inman J.M."/>
            <person name="Kent R."/>
            <person name="Lemieux S."/>
            <person name="Malavazi I."/>
            <person name="Orvis J."/>
            <person name="Roemer T."/>
            <person name="Ronning C.M."/>
            <person name="Sundaram J.P."/>
            <person name="Sutton G."/>
            <person name="Turner G."/>
            <person name="Venter J.C."/>
            <person name="White O.R."/>
            <person name="Whitty B.R."/>
            <person name="Youngman P."/>
            <person name="Wolfe K.H."/>
            <person name="Goldman G.H."/>
            <person name="Wortman J.R."/>
            <person name="Jiang B."/>
            <person name="Denning D.W."/>
            <person name="Nierman W.C."/>
        </authorList>
    </citation>
    <scope>NUCLEOTIDE SEQUENCE [LARGE SCALE GENOMIC DNA]</scope>
    <source>
        <strain evidence="4">ATCC 1007 / CBS 513.65 / DSM 816 / NCTC 3887 / NRRL 1</strain>
    </source>
</reference>
<dbReference type="Pfam" id="PF00004">
    <property type="entry name" value="AAA"/>
    <property type="match status" value="1"/>
</dbReference>
<keyword evidence="4" id="KW-1185">Reference proteome</keyword>
<dbReference type="SUPFAM" id="SSF52540">
    <property type="entry name" value="P-loop containing nucleoside triphosphate hydrolases"/>
    <property type="match status" value="1"/>
</dbReference>
<dbReference type="Gene3D" id="3.40.50.300">
    <property type="entry name" value="P-loop containing nucleotide triphosphate hydrolases"/>
    <property type="match status" value="1"/>
</dbReference>
<dbReference type="OMA" id="RWLKGWE"/>
<dbReference type="Proteomes" id="UP000006701">
    <property type="component" value="Unassembled WGS sequence"/>
</dbReference>
<feature type="domain" description="AAA+ ATPase" evidence="2">
    <location>
        <begin position="262"/>
        <end position="429"/>
    </location>
</feature>
<dbReference type="GO" id="GO:0005524">
    <property type="term" value="F:ATP binding"/>
    <property type="evidence" value="ECO:0007669"/>
    <property type="project" value="InterPro"/>
</dbReference>
<dbReference type="OrthoDB" id="2195431at2759"/>
<dbReference type="AlphaFoldDB" id="A1CDN1"/>
<evidence type="ECO:0000259" key="2">
    <source>
        <dbReference type="SMART" id="SM00382"/>
    </source>
</evidence>
<dbReference type="InterPro" id="IPR003959">
    <property type="entry name" value="ATPase_AAA_core"/>
</dbReference>
<proteinExistence type="predicted"/>
<dbReference type="eggNOG" id="KOG1969">
    <property type="taxonomic scope" value="Eukaryota"/>
</dbReference>
<accession>A1CDN1</accession>
<evidence type="ECO:0000313" key="3">
    <source>
        <dbReference type="EMBL" id="EAW11958.1"/>
    </source>
</evidence>
<sequence length="936" mass="103366">MPFISSPGASPNETQKRKNEQQSQSTEPKRQRIMGGFLDEDDEDEDDLAAFHDAQMRSQFELQEQLIEQEPVELPQITPKPTLEVRTTTAITSSTITSIAVSCDPPRRRTQAIQIKTCSGKTHTIPLKQTTTRVSYERLVASRSTTAPGRAQKCYYGIDIHSILDEAAKEGAQLEAARALADRAVQKSIETPLDDPRSKKLAGAMWTEKYRARKFTELIGDERIHRSVLRWLKGWEPIVFPGLAKSRPKKQGKNEDDGERVHRKVLLLCGPPGLGKTTLAHVCAKQAGYEILEINASDDRSRDVVKGRIRDALGTENVKGMNVEVGGRKVRKAGRPVCVVVDEVDGVVSGSGSGGEGGFMKALVDLVLLDQRNMARSSDPNAKSGHKRKGDKFRFLRPLILVCNDVYHPSLRPLRTSSIAEIIHVRQAPFENVVSRLKNILTLEGIPSDNDGVRRLCEASWGLSRKKSGGMKSSGTAEGDIRSVLVAAEWVAHKLRNESLSSLKLTRSWFEKRVLSGPAEGSFFKGLSRGGVRDIVDRVFLEGGGFPDAPVNSGSFQDPYDNSDRNVPLGVADLRKRHAINKLREMIDASGDQDRCASECFATYPLQSYQDDTFLSKPNAAYDWLYFHDTISSKVYTSQEWELTPYLSQSVIAFHHLFSSVGGKRISKNHDEDDEEEEHPFSGSRADFAAFEAQKQNRAILNGFQSSFSAPLLRLFRSTDSLITDLVPNLMRMLSPDVKPVVVRGSGEQRSVASVRKESERALVQAAVRVMAGLGVTFEKVRVEGEGGGHGGFAYRMEPPLDSLVAFSKVKGTLADTGSSMPVRYAVRQVLDQEYRKETTRKHSEALTSSKADKKNGKADGGNAGKNATLKDAPGIKRDFFGRIIQKPEPQSQTSDGIPMQNETSKAGRKVWITYHDGFSNAVRKPISLSELMAGL</sequence>
<dbReference type="VEuPathDB" id="FungiDB:ACLA_007170"/>
<dbReference type="GO" id="GO:0016887">
    <property type="term" value="F:ATP hydrolysis activity"/>
    <property type="evidence" value="ECO:0007669"/>
    <property type="project" value="InterPro"/>
</dbReference>
<dbReference type="GO" id="GO:0005634">
    <property type="term" value="C:nucleus"/>
    <property type="evidence" value="ECO:0007669"/>
    <property type="project" value="TreeGrafter"/>
</dbReference>
<organism evidence="3 4">
    <name type="scientific">Aspergillus clavatus (strain ATCC 1007 / CBS 513.65 / DSM 816 / NCTC 3887 / NRRL 1 / QM 1276 / 107)</name>
    <dbReference type="NCBI Taxonomy" id="344612"/>
    <lineage>
        <taxon>Eukaryota</taxon>
        <taxon>Fungi</taxon>
        <taxon>Dikarya</taxon>
        <taxon>Ascomycota</taxon>
        <taxon>Pezizomycotina</taxon>
        <taxon>Eurotiomycetes</taxon>
        <taxon>Eurotiomycetidae</taxon>
        <taxon>Eurotiales</taxon>
        <taxon>Aspergillaceae</taxon>
        <taxon>Aspergillus</taxon>
        <taxon>Aspergillus subgen. Fumigati</taxon>
    </lineage>
</organism>
<feature type="region of interest" description="Disordered" evidence="1">
    <location>
        <begin position="1"/>
        <end position="43"/>
    </location>
</feature>
<dbReference type="InterPro" id="IPR027417">
    <property type="entry name" value="P-loop_NTPase"/>
</dbReference>
<dbReference type="InterPro" id="IPR003593">
    <property type="entry name" value="AAA+_ATPase"/>
</dbReference>
<protein>
    <submittedName>
        <fullName evidence="3">Sister chromatid cohesion factor (Chl12), putative</fullName>
    </submittedName>
</protein>
<dbReference type="GeneID" id="4705571"/>